<keyword evidence="1" id="KW-0732">Signal</keyword>
<evidence type="ECO:0000259" key="2">
    <source>
        <dbReference type="Pfam" id="PF00497"/>
    </source>
</evidence>
<evidence type="ECO:0000313" key="3">
    <source>
        <dbReference type="EMBL" id="STF40586.1"/>
    </source>
</evidence>
<evidence type="ECO:0000256" key="1">
    <source>
        <dbReference type="SAM" id="SignalP"/>
    </source>
</evidence>
<feature type="signal peptide" evidence="1">
    <location>
        <begin position="1"/>
        <end position="21"/>
    </location>
</feature>
<evidence type="ECO:0000313" key="4">
    <source>
        <dbReference type="Proteomes" id="UP000254877"/>
    </source>
</evidence>
<dbReference type="EMBL" id="UGAB01000002">
    <property type="protein sequence ID" value="STF40586.1"/>
    <property type="molecule type" value="Genomic_DNA"/>
</dbReference>
<dbReference type="AlphaFoldDB" id="A0A376L8R0"/>
<proteinExistence type="predicted"/>
<dbReference type="Proteomes" id="UP000254877">
    <property type="component" value="Unassembled WGS sequence"/>
</dbReference>
<accession>A0A376L8R0</accession>
<name>A0A376L8R0_ECOLX</name>
<protein>
    <submittedName>
        <fullName evidence="3">Hybrid sensory histidine kinase in two-component regulatory system with EvgA</fullName>
        <ecNumber evidence="3">2.7.13.3</ecNumber>
        <ecNumber evidence="3">2.7.3.-</ecNumber>
    </submittedName>
</protein>
<feature type="domain" description="Solute-binding protein family 3/N-terminal" evidence="2">
    <location>
        <begin position="61"/>
        <end position="141"/>
    </location>
</feature>
<reference evidence="3 4" key="1">
    <citation type="submission" date="2018-06" db="EMBL/GenBank/DDBJ databases">
        <authorList>
            <consortium name="Pathogen Informatics"/>
            <person name="Doyle S."/>
        </authorList>
    </citation>
    <scope>NUCLEOTIDE SEQUENCE [LARGE SCALE GENOMIC DNA]</scope>
    <source>
        <strain evidence="3 4">NCTC7928</strain>
    </source>
</reference>
<feature type="chain" id="PRO_5017019781" evidence="1">
    <location>
        <begin position="22"/>
        <end position="206"/>
    </location>
</feature>
<sequence length="206" mass="23282">MKFLPYIFLLCCGLWSTISFADGDYIEYRGISSNNRVTLDPLRLSNKELRWLASKKNLVIAVHKSQTATLLHTDSQQRIRGINADYLNLLKRALNIKLTLREYADHQKAMDALEDGEVDIVLSHLVASPPLNDDIAATNPLIITFPAFGHYPSRFNATAYLIKTSKYCSSSKLSSRRGNSSIISKSNNYLFYKFISGISIRLSRTE</sequence>
<dbReference type="GO" id="GO:0004673">
    <property type="term" value="F:protein histidine kinase activity"/>
    <property type="evidence" value="ECO:0007669"/>
    <property type="project" value="UniProtKB-EC"/>
</dbReference>
<dbReference type="EC" id="2.7.3.-" evidence="3"/>
<keyword evidence="3" id="KW-0808">Transferase</keyword>
<dbReference type="SUPFAM" id="SSF53850">
    <property type="entry name" value="Periplasmic binding protein-like II"/>
    <property type="match status" value="1"/>
</dbReference>
<dbReference type="EC" id="2.7.13.3" evidence="3"/>
<dbReference type="InterPro" id="IPR001638">
    <property type="entry name" value="Solute-binding_3/MltF_N"/>
</dbReference>
<organism evidence="3 4">
    <name type="scientific">Escherichia coli</name>
    <dbReference type="NCBI Taxonomy" id="562"/>
    <lineage>
        <taxon>Bacteria</taxon>
        <taxon>Pseudomonadati</taxon>
        <taxon>Pseudomonadota</taxon>
        <taxon>Gammaproteobacteria</taxon>
        <taxon>Enterobacterales</taxon>
        <taxon>Enterobacteriaceae</taxon>
        <taxon>Escherichia</taxon>
    </lineage>
</organism>
<dbReference type="Gene3D" id="3.40.190.10">
    <property type="entry name" value="Periplasmic binding protein-like II"/>
    <property type="match status" value="1"/>
</dbReference>
<gene>
    <name evidence="3" type="primary">evgS_1</name>
    <name evidence="3" type="ORF">NCTC7928_01145</name>
</gene>
<dbReference type="Pfam" id="PF00497">
    <property type="entry name" value="SBP_bac_3"/>
    <property type="match status" value="1"/>
</dbReference>